<reference evidence="2 3" key="1">
    <citation type="journal article" date="2016" name="Sci. Rep.">
        <title>Peltaster fructicola genome reveals evolution from an invasive phytopathogen to an ectophytic parasite.</title>
        <authorList>
            <person name="Xu C."/>
            <person name="Chen H."/>
            <person name="Gleason M.L."/>
            <person name="Xu J.R."/>
            <person name="Liu H."/>
            <person name="Zhang R."/>
            <person name="Sun G."/>
        </authorList>
    </citation>
    <scope>NUCLEOTIDE SEQUENCE [LARGE SCALE GENOMIC DNA]</scope>
    <source>
        <strain evidence="2 3">LNHT1506</strain>
    </source>
</reference>
<keyword evidence="3" id="KW-1185">Reference proteome</keyword>
<evidence type="ECO:0000313" key="2">
    <source>
        <dbReference type="EMBL" id="QIW95859.1"/>
    </source>
</evidence>
<keyword evidence="1" id="KW-0732">Signal</keyword>
<feature type="signal peptide" evidence="1">
    <location>
        <begin position="1"/>
        <end position="23"/>
    </location>
</feature>
<sequence length="83" mass="9455">MRRWVSLCIKASWFLLDCPPRASVENIQFILVWLLKLHDKEVSGANLIWVPSKLFSLDIKRADATRLNALSHSGEKVLLLLGL</sequence>
<evidence type="ECO:0000256" key="1">
    <source>
        <dbReference type="SAM" id="SignalP"/>
    </source>
</evidence>
<accession>A0A6H0XMY9</accession>
<proteinExistence type="predicted"/>
<organism evidence="2 3">
    <name type="scientific">Peltaster fructicola</name>
    <dbReference type="NCBI Taxonomy" id="286661"/>
    <lineage>
        <taxon>Eukaryota</taxon>
        <taxon>Fungi</taxon>
        <taxon>Dikarya</taxon>
        <taxon>Ascomycota</taxon>
        <taxon>Pezizomycotina</taxon>
        <taxon>Dothideomycetes</taxon>
        <taxon>Dothideomycetes incertae sedis</taxon>
        <taxon>Peltaster</taxon>
    </lineage>
</organism>
<evidence type="ECO:0000313" key="3">
    <source>
        <dbReference type="Proteomes" id="UP000503462"/>
    </source>
</evidence>
<feature type="chain" id="PRO_5026283171" description="Rho-GAP domain-containing protein" evidence="1">
    <location>
        <begin position="24"/>
        <end position="83"/>
    </location>
</feature>
<name>A0A6H0XMY9_9PEZI</name>
<gene>
    <name evidence="2" type="ORF">AMS68_001377</name>
</gene>
<protein>
    <recommendedName>
        <fullName evidence="4">Rho-GAP domain-containing protein</fullName>
    </recommendedName>
</protein>
<dbReference type="EMBL" id="CP051139">
    <property type="protein sequence ID" value="QIW95859.1"/>
    <property type="molecule type" value="Genomic_DNA"/>
</dbReference>
<dbReference type="Proteomes" id="UP000503462">
    <property type="component" value="Chromosome 1"/>
</dbReference>
<evidence type="ECO:0008006" key="4">
    <source>
        <dbReference type="Google" id="ProtNLM"/>
    </source>
</evidence>
<dbReference type="AlphaFoldDB" id="A0A6H0XMY9"/>